<accession>A0A432MJ75</accession>
<evidence type="ECO:0000256" key="1">
    <source>
        <dbReference type="ARBA" id="ARBA00022729"/>
    </source>
</evidence>
<reference evidence="5 6" key="2">
    <citation type="submission" date="2019-01" db="EMBL/GenBank/DDBJ databases">
        <title>Tautonia sociabilis, a novel thermotolerant planctomycete of Isosphaeraceae family, isolated from a 4000 m deep subterranean habitat.</title>
        <authorList>
            <person name="Kovaleva O.L."/>
            <person name="Elcheninov A.G."/>
            <person name="Van Heerden E."/>
            <person name="Toshchakov S.V."/>
            <person name="Novikov A."/>
            <person name="Bonch-Osmolovskaya E.A."/>
            <person name="Kublanov I.V."/>
        </authorList>
    </citation>
    <scope>NUCLEOTIDE SEQUENCE [LARGE SCALE GENOMIC DNA]</scope>
    <source>
        <strain evidence="5 6">GM2012</strain>
    </source>
</reference>
<proteinExistence type="predicted"/>
<keyword evidence="1 3" id="KW-0732">Signal</keyword>
<dbReference type="Pfam" id="PF07593">
    <property type="entry name" value="UnbV_ASPIC"/>
    <property type="match status" value="1"/>
</dbReference>
<feature type="signal peptide" evidence="3">
    <location>
        <begin position="1"/>
        <end position="35"/>
    </location>
</feature>
<dbReference type="Pfam" id="PF13517">
    <property type="entry name" value="FG-GAP_3"/>
    <property type="match status" value="3"/>
</dbReference>
<dbReference type="EMBL" id="RYZH01000021">
    <property type="protein sequence ID" value="RUL87423.1"/>
    <property type="molecule type" value="Genomic_DNA"/>
</dbReference>
<comment type="caution">
    <text evidence="5">The sequence shown here is derived from an EMBL/GenBank/DDBJ whole genome shotgun (WGS) entry which is preliminary data.</text>
</comment>
<organism evidence="5 6">
    <name type="scientific">Tautonia sociabilis</name>
    <dbReference type="NCBI Taxonomy" id="2080755"/>
    <lineage>
        <taxon>Bacteria</taxon>
        <taxon>Pseudomonadati</taxon>
        <taxon>Planctomycetota</taxon>
        <taxon>Planctomycetia</taxon>
        <taxon>Isosphaerales</taxon>
        <taxon>Isosphaeraceae</taxon>
        <taxon>Tautonia</taxon>
    </lineage>
</organism>
<name>A0A432MJ75_9BACT</name>
<feature type="compositionally biased region" description="Low complexity" evidence="2">
    <location>
        <begin position="36"/>
        <end position="46"/>
    </location>
</feature>
<protein>
    <submittedName>
        <fullName evidence="5">CRTAC1 family protein</fullName>
    </submittedName>
</protein>
<dbReference type="Gene3D" id="2.130.10.130">
    <property type="entry name" value="Integrin alpha, N-terminal"/>
    <property type="match status" value="3"/>
</dbReference>
<sequence>MPTMHRSPRPPCRAWLRSRAIVSAVALLVLGPACSPDPSSDLSSSSTVADGSLDLPAATGPRPHPAALGSGMGSMAVDLPELPEFEPPPEQSSTIRFRDATDGSGIDFEHRSGNSPEKYFPTANGSGVALLDFDGDGRLDVYFATTRELPLDAPSSSKGNRLYRNLGGGRFEDVTESAGVGYHGFNHGVCSGDFDGDGTPDLYLANFGPNVLYLNNGDGTFRASPAGSGADLDAWSSGASPIDFDGDGLLDLYVTCYGRWTEADAERYCGDRALGVRTYCSPLSISPSRDFLLRNRGDGTFEDASESAGILRDDGRGLGVVAADLNGDDLPDLYVANDLCPNFLFLNRGDGTFEDASELSGASRSESGFDQAGMGVDAEDVTGDGLPELLVTNFRGDYNTLYRNLGRAIFHDVSAWAGIVNDSMPEVGWACALADFDNDSWPDMVAFNGHVDDNLPLLGQDAPYAEPAKLWRNLGDGRYRLVGDAGPFFAGAHACRGAAFGDLDDDGDLDIVVSRMDSPPALLLNESEGGNWIRIEPVPSGHRSAIGGSVEVHAGGRVIRRLIKGGGSYLSSSDPRILVGLGDLDRVDRVVVRWPGGGRSELLEPELGRSHRVPQDDPTPVVAGEERAG</sequence>
<evidence type="ECO:0000256" key="3">
    <source>
        <dbReference type="SAM" id="SignalP"/>
    </source>
</evidence>
<keyword evidence="6" id="KW-1185">Reference proteome</keyword>
<evidence type="ECO:0000259" key="4">
    <source>
        <dbReference type="Pfam" id="PF07593"/>
    </source>
</evidence>
<gene>
    <name evidence="5" type="ORF">TsocGM_12135</name>
</gene>
<dbReference type="PANTHER" id="PTHR16026:SF0">
    <property type="entry name" value="CARTILAGE ACIDIC PROTEIN 1"/>
    <property type="match status" value="1"/>
</dbReference>
<dbReference type="InterPro" id="IPR028994">
    <property type="entry name" value="Integrin_alpha_N"/>
</dbReference>
<dbReference type="InterPro" id="IPR011519">
    <property type="entry name" value="UnbV_ASPIC"/>
</dbReference>
<evidence type="ECO:0000313" key="5">
    <source>
        <dbReference type="EMBL" id="RUL87423.1"/>
    </source>
</evidence>
<feature type="region of interest" description="Disordered" evidence="2">
    <location>
        <begin position="603"/>
        <end position="629"/>
    </location>
</feature>
<feature type="domain" description="ASPIC/UnbV" evidence="4">
    <location>
        <begin position="545"/>
        <end position="608"/>
    </location>
</feature>
<feature type="region of interest" description="Disordered" evidence="2">
    <location>
        <begin position="35"/>
        <end position="73"/>
    </location>
</feature>
<dbReference type="SUPFAM" id="SSF69318">
    <property type="entry name" value="Integrin alpha N-terminal domain"/>
    <property type="match status" value="1"/>
</dbReference>
<reference evidence="5 6" key="1">
    <citation type="submission" date="2018-12" db="EMBL/GenBank/DDBJ databases">
        <authorList>
            <person name="Toschakov S.V."/>
        </authorList>
    </citation>
    <scope>NUCLEOTIDE SEQUENCE [LARGE SCALE GENOMIC DNA]</scope>
    <source>
        <strain evidence="5 6">GM2012</strain>
    </source>
</reference>
<dbReference type="InterPro" id="IPR013517">
    <property type="entry name" value="FG-GAP"/>
</dbReference>
<dbReference type="AlphaFoldDB" id="A0A432MJ75"/>
<feature type="compositionally biased region" description="Basic and acidic residues" evidence="2">
    <location>
        <begin position="606"/>
        <end position="615"/>
    </location>
</feature>
<evidence type="ECO:0000256" key="2">
    <source>
        <dbReference type="SAM" id="MobiDB-lite"/>
    </source>
</evidence>
<evidence type="ECO:0000313" key="6">
    <source>
        <dbReference type="Proteomes" id="UP000280296"/>
    </source>
</evidence>
<dbReference type="Proteomes" id="UP000280296">
    <property type="component" value="Unassembled WGS sequence"/>
</dbReference>
<feature type="chain" id="PRO_5019285100" evidence="3">
    <location>
        <begin position="36"/>
        <end position="629"/>
    </location>
</feature>
<dbReference type="PANTHER" id="PTHR16026">
    <property type="entry name" value="CARTILAGE ACIDIC PROTEIN 1"/>
    <property type="match status" value="1"/>
</dbReference>
<dbReference type="InterPro" id="IPR027039">
    <property type="entry name" value="Crtac1"/>
</dbReference>